<sequence>MTDSSEDNTNYLQSLIDTHPQHVIDGKRWVAIGGAVEMIPKEEERPTPGSREHLCRPHLYAPLQPYLPYIPNARLRSDLTSLSWIFRPTPDKKSVLQGPEYARIKEDLLTSIKEHYHSVRDLLQSLSHGIGVNLRLFDQGYQPEILASREGVEDVWAELTKAKEGMVILLAICRMGLTLAGTDLRRDALARHSDYLRTWDWGMPPVGVILVVDDPLTRLAPLLELRQNNVPVYVQMSDDPSTTDGRGSHSIPVEGTPPVVPTGAESSIDRPGGSSRSDPLFPHLLHFLDSIPPFRPLSEPLGPVRVWSDKIIENAHLVIDPFPEIILCLQAILEELTPEQILSRAVQKGISFKLVAPIQALQLMLPDGFNTEEGLPPYLDRAYVDRPLMFSPDLVALWAQYRVRVHDLLLRPHAVAFIPKGSVEWRLAIHFAGPRLLKSLHSQFSTIVAGHHHGYPYAYGYLGDDVTLQESLVLLGTCVDYSSGFGRYGEWTRENEAWFQERLLYVSSGSALARPLTEAEWIDQLLAISGYAAEPQYDPVVQDSKAAYLRCRLEQEQGAWQMRRLKFLP</sequence>
<comment type="caution">
    <text evidence="2">The sequence shown here is derived from an EMBL/GenBank/DDBJ whole genome shotgun (WGS) entry which is preliminary data.</text>
</comment>
<reference evidence="2" key="1">
    <citation type="submission" date="2022-07" db="EMBL/GenBank/DDBJ databases">
        <title>Genome Sequence of Physisporinus lineatus.</title>
        <authorList>
            <person name="Buettner E."/>
        </authorList>
    </citation>
    <scope>NUCLEOTIDE SEQUENCE</scope>
    <source>
        <strain evidence="2">VT162</strain>
    </source>
</reference>
<evidence type="ECO:0000313" key="3">
    <source>
        <dbReference type="Proteomes" id="UP001212997"/>
    </source>
</evidence>
<accession>A0AAD5UQ58</accession>
<dbReference type="AlphaFoldDB" id="A0AAD5UQ58"/>
<dbReference type="Proteomes" id="UP001212997">
    <property type="component" value="Unassembled WGS sequence"/>
</dbReference>
<protein>
    <submittedName>
        <fullName evidence="2">Uncharacterized protein</fullName>
    </submittedName>
</protein>
<feature type="region of interest" description="Disordered" evidence="1">
    <location>
        <begin position="237"/>
        <end position="275"/>
    </location>
</feature>
<organism evidence="2 3">
    <name type="scientific">Meripilus lineatus</name>
    <dbReference type="NCBI Taxonomy" id="2056292"/>
    <lineage>
        <taxon>Eukaryota</taxon>
        <taxon>Fungi</taxon>
        <taxon>Dikarya</taxon>
        <taxon>Basidiomycota</taxon>
        <taxon>Agaricomycotina</taxon>
        <taxon>Agaricomycetes</taxon>
        <taxon>Polyporales</taxon>
        <taxon>Meripilaceae</taxon>
        <taxon>Meripilus</taxon>
    </lineage>
</organism>
<evidence type="ECO:0000256" key="1">
    <source>
        <dbReference type="SAM" id="MobiDB-lite"/>
    </source>
</evidence>
<name>A0AAD5UQ58_9APHY</name>
<feature type="compositionally biased region" description="Low complexity" evidence="1">
    <location>
        <begin position="252"/>
        <end position="263"/>
    </location>
</feature>
<dbReference type="EMBL" id="JANAWD010001409">
    <property type="protein sequence ID" value="KAJ3473407.1"/>
    <property type="molecule type" value="Genomic_DNA"/>
</dbReference>
<keyword evidence="3" id="KW-1185">Reference proteome</keyword>
<proteinExistence type="predicted"/>
<gene>
    <name evidence="2" type="ORF">NLI96_g13018</name>
</gene>
<evidence type="ECO:0000313" key="2">
    <source>
        <dbReference type="EMBL" id="KAJ3473407.1"/>
    </source>
</evidence>